<dbReference type="EMBL" id="QGTD01000021">
    <property type="protein sequence ID" value="PWU66667.1"/>
    <property type="molecule type" value="Genomic_DNA"/>
</dbReference>
<proteinExistence type="predicted"/>
<evidence type="ECO:0000313" key="3">
    <source>
        <dbReference type="Proteomes" id="UP000245624"/>
    </source>
</evidence>
<accession>A0A317KT77</accession>
<sequence length="73" mass="7856">MKEFISGLSLLFLIQGIGGLINHLTNGGKSWFLVNYIDALQGFEIVMDIVFIVLGGIIGLASWKIGGSTKSEN</sequence>
<dbReference type="AlphaFoldDB" id="A0A317KT77"/>
<feature type="transmembrane region" description="Helical" evidence="1">
    <location>
        <begin position="43"/>
        <end position="63"/>
    </location>
</feature>
<name>A0A317KT77_9BACI</name>
<keyword evidence="1" id="KW-0472">Membrane</keyword>
<keyword evidence="1" id="KW-0812">Transmembrane</keyword>
<dbReference type="RefSeq" id="WP_054788050.1">
    <property type="nucleotide sequence ID" value="NZ_QGTD01000021.1"/>
</dbReference>
<evidence type="ECO:0000256" key="1">
    <source>
        <dbReference type="SAM" id="Phobius"/>
    </source>
</evidence>
<keyword evidence="1" id="KW-1133">Transmembrane helix</keyword>
<keyword evidence="3" id="KW-1185">Reference proteome</keyword>
<dbReference type="Proteomes" id="UP000245624">
    <property type="component" value="Unassembled WGS sequence"/>
</dbReference>
<gene>
    <name evidence="2" type="ORF">DLJ74_19860</name>
</gene>
<protein>
    <submittedName>
        <fullName evidence="2">Uncharacterized protein</fullName>
    </submittedName>
</protein>
<reference evidence="2 3" key="1">
    <citation type="submission" date="2018-05" db="EMBL/GenBank/DDBJ databases">
        <title>Genomic analysis of Gracilibacillus dipsosauri DD1 reveals novel features of a salt-tolerant amylase.</title>
        <authorList>
            <person name="Deutch C.E."/>
            <person name="Yang S."/>
        </authorList>
    </citation>
    <scope>NUCLEOTIDE SEQUENCE [LARGE SCALE GENOMIC DNA]</scope>
    <source>
        <strain evidence="2 3">DD1</strain>
    </source>
</reference>
<organism evidence="2 3">
    <name type="scientific">Gracilibacillus dipsosauri</name>
    <dbReference type="NCBI Taxonomy" id="178340"/>
    <lineage>
        <taxon>Bacteria</taxon>
        <taxon>Bacillati</taxon>
        <taxon>Bacillota</taxon>
        <taxon>Bacilli</taxon>
        <taxon>Bacillales</taxon>
        <taxon>Bacillaceae</taxon>
        <taxon>Gracilibacillus</taxon>
    </lineage>
</organism>
<comment type="caution">
    <text evidence="2">The sequence shown here is derived from an EMBL/GenBank/DDBJ whole genome shotgun (WGS) entry which is preliminary data.</text>
</comment>
<evidence type="ECO:0000313" key="2">
    <source>
        <dbReference type="EMBL" id="PWU66667.1"/>
    </source>
</evidence>